<evidence type="ECO:0000313" key="1">
    <source>
        <dbReference type="EMBL" id="KAI4468069.1"/>
    </source>
</evidence>
<organism evidence="1 2">
    <name type="scientific">Holotrichia oblita</name>
    <name type="common">Chafer beetle</name>
    <dbReference type="NCBI Taxonomy" id="644536"/>
    <lineage>
        <taxon>Eukaryota</taxon>
        <taxon>Metazoa</taxon>
        <taxon>Ecdysozoa</taxon>
        <taxon>Arthropoda</taxon>
        <taxon>Hexapoda</taxon>
        <taxon>Insecta</taxon>
        <taxon>Pterygota</taxon>
        <taxon>Neoptera</taxon>
        <taxon>Endopterygota</taxon>
        <taxon>Coleoptera</taxon>
        <taxon>Polyphaga</taxon>
        <taxon>Scarabaeiformia</taxon>
        <taxon>Scarabaeidae</taxon>
        <taxon>Melolonthinae</taxon>
        <taxon>Holotrichia</taxon>
    </lineage>
</organism>
<protein>
    <submittedName>
        <fullName evidence="1">Uncharacterized protein</fullName>
    </submittedName>
</protein>
<accession>A0ACB9TMM5</accession>
<sequence>MNREKILMALVQSICESDEDENTVESPPVAQIITGEDEVVLTLLPILNVCKKREQTRIKNFVEEVVSSYNEREFIMHFRLRKTMVNSLVDKFQSSDEYQKLNGHGGFQPLSAQRYILIFLWFVGHEAASYRDVADRFGITLAGLYNILTRVADFILTMKSDVIRLPNNIEKDRTKQHYLEQKGFPGIIGSIDGSHIRIDKPLQDKDSYINRKQYFSIHMQGIANEKESLLMFGLVTLALYTMPGYSENLQFIIYYPNYALQRFRQLYHFKLRNLKRMVKIIHACCILHNLADLDDLAILEPPNQDEDVDDEPVIGTSSHLREENHNMQGRDVRDELCRQFAAQI</sequence>
<keyword evidence="2" id="KW-1185">Reference proteome</keyword>
<name>A0ACB9TMM5_HOLOL</name>
<reference evidence="1" key="1">
    <citation type="submission" date="2022-04" db="EMBL/GenBank/DDBJ databases">
        <title>Chromosome-scale genome assembly of Holotrichia oblita Faldermann.</title>
        <authorList>
            <person name="Rongchong L."/>
        </authorList>
    </citation>
    <scope>NUCLEOTIDE SEQUENCE</scope>
    <source>
        <strain evidence="1">81SQS9</strain>
    </source>
</reference>
<evidence type="ECO:0000313" key="2">
    <source>
        <dbReference type="Proteomes" id="UP001056778"/>
    </source>
</evidence>
<comment type="caution">
    <text evidence="1">The sequence shown here is derived from an EMBL/GenBank/DDBJ whole genome shotgun (WGS) entry which is preliminary data.</text>
</comment>
<dbReference type="EMBL" id="CM043016">
    <property type="protein sequence ID" value="KAI4468069.1"/>
    <property type="molecule type" value="Genomic_DNA"/>
</dbReference>
<dbReference type="Proteomes" id="UP001056778">
    <property type="component" value="Chromosome 2"/>
</dbReference>
<proteinExistence type="predicted"/>
<gene>
    <name evidence="1" type="ORF">MML48_2g00013127</name>
</gene>